<comment type="caution">
    <text evidence="2">The sequence shown here is derived from an EMBL/GenBank/DDBJ whole genome shotgun (WGS) entry which is preliminary data.</text>
</comment>
<feature type="transmembrane region" description="Helical" evidence="1">
    <location>
        <begin position="18"/>
        <end position="36"/>
    </location>
</feature>
<dbReference type="Pfam" id="PF10833">
    <property type="entry name" value="DUF2572"/>
    <property type="match status" value="1"/>
</dbReference>
<protein>
    <recommendedName>
        <fullName evidence="4">DUF2572 family protein</fullName>
    </recommendedName>
</protein>
<evidence type="ECO:0000256" key="1">
    <source>
        <dbReference type="SAM" id="Phobius"/>
    </source>
</evidence>
<dbReference type="RefSeq" id="WP_279573269.1">
    <property type="nucleotide sequence ID" value="NZ_LWID01000001.1"/>
</dbReference>
<keyword evidence="1" id="KW-0472">Membrane</keyword>
<keyword evidence="3" id="KW-1185">Reference proteome</keyword>
<keyword evidence="1" id="KW-0812">Transmembrane</keyword>
<evidence type="ECO:0000313" key="3">
    <source>
        <dbReference type="Proteomes" id="UP001155500"/>
    </source>
</evidence>
<dbReference type="InterPro" id="IPR022543">
    <property type="entry name" value="DUF2572"/>
</dbReference>
<sequence length="231" mass="27186">MSGKIAIVGDNFVGKGNVLLGLLMLFSATLFILLLYDDQWIRFHRQFIFQHQDQLIQHLYLQQNVQNSSKTECERLDLWLETDSHLLIFGTTALQPSLHQYRWCVREKLFKQIPRKNRFIGQFDHYVNQQKFSLFAPHFDHFDPKGTLYWFSQPHSHWQIQQDINAIIVAQGDLTITGKGHIRGSVITQGALQLEPQISLTYSKNVVEYITQKFSRWQVAEQSWYDFTPNE</sequence>
<accession>A0A9X4PE58</accession>
<keyword evidence="1" id="KW-1133">Transmembrane helix</keyword>
<gene>
    <name evidence="2" type="ORF">A6A20_09810</name>
</gene>
<dbReference type="Proteomes" id="UP001155500">
    <property type="component" value="Unassembled WGS sequence"/>
</dbReference>
<organism evidence="2 3">
    <name type="scientific">Volucribacter amazonae</name>
    <dbReference type="NCBI Taxonomy" id="256731"/>
    <lineage>
        <taxon>Bacteria</taxon>
        <taxon>Pseudomonadati</taxon>
        <taxon>Pseudomonadota</taxon>
        <taxon>Gammaproteobacteria</taxon>
        <taxon>Pasteurellales</taxon>
        <taxon>Pasteurellaceae</taxon>
        <taxon>Volucribacter</taxon>
    </lineage>
</organism>
<proteinExistence type="predicted"/>
<dbReference type="EMBL" id="LWID01000001">
    <property type="protein sequence ID" value="MDG6895906.1"/>
    <property type="molecule type" value="Genomic_DNA"/>
</dbReference>
<name>A0A9X4PE58_9PAST</name>
<evidence type="ECO:0000313" key="2">
    <source>
        <dbReference type="EMBL" id="MDG6895906.1"/>
    </source>
</evidence>
<reference evidence="2" key="1">
    <citation type="submission" date="2016-03" db="EMBL/GenBank/DDBJ databases">
        <title>Co-evolution between Pasteurellaceae and their hosts.</title>
        <authorList>
            <person name="Hansen M.J."/>
            <person name="Bojesen A.M."/>
            <person name="Planet P."/>
        </authorList>
    </citation>
    <scope>NUCLEOTIDE SEQUENCE</scope>
    <source>
        <strain evidence="2">146/S8/89</strain>
    </source>
</reference>
<dbReference type="AlphaFoldDB" id="A0A9X4PE58"/>
<evidence type="ECO:0008006" key="4">
    <source>
        <dbReference type="Google" id="ProtNLM"/>
    </source>
</evidence>